<dbReference type="Proteomes" id="UP000712281">
    <property type="component" value="Unassembled WGS sequence"/>
</dbReference>
<name>A0A8S9H2T5_BRACR</name>
<evidence type="ECO:0000256" key="1">
    <source>
        <dbReference type="SAM" id="MobiDB-lite"/>
    </source>
</evidence>
<evidence type="ECO:0000313" key="3">
    <source>
        <dbReference type="Proteomes" id="UP000712281"/>
    </source>
</evidence>
<feature type="compositionally biased region" description="Gly residues" evidence="1">
    <location>
        <begin position="1"/>
        <end position="11"/>
    </location>
</feature>
<accession>A0A8S9H2T5</accession>
<dbReference type="EMBL" id="QGKW02001988">
    <property type="protein sequence ID" value="KAF2552383.1"/>
    <property type="molecule type" value="Genomic_DNA"/>
</dbReference>
<comment type="caution">
    <text evidence="2">The sequence shown here is derived from an EMBL/GenBank/DDBJ whole genome shotgun (WGS) entry which is preliminary data.</text>
</comment>
<protein>
    <submittedName>
        <fullName evidence="2">Uncharacterized protein</fullName>
    </submittedName>
</protein>
<reference evidence="2" key="1">
    <citation type="submission" date="2019-12" db="EMBL/GenBank/DDBJ databases">
        <title>Genome sequencing and annotation of Brassica cretica.</title>
        <authorList>
            <person name="Studholme D.J."/>
            <person name="Sarris P.F."/>
        </authorList>
    </citation>
    <scope>NUCLEOTIDE SEQUENCE</scope>
    <source>
        <strain evidence="2">PFS-001/15</strain>
        <tissue evidence="2">Leaf</tissue>
    </source>
</reference>
<feature type="region of interest" description="Disordered" evidence="1">
    <location>
        <begin position="1"/>
        <end position="69"/>
    </location>
</feature>
<feature type="compositionally biased region" description="Low complexity" evidence="1">
    <location>
        <begin position="46"/>
        <end position="59"/>
    </location>
</feature>
<sequence length="149" mass="16136">MKIEVGAGGSKWLGPTSRDAANGKTAVKPANGKTAVKPASDVKNVTATRTATETATATAPERVSGLKSASQRKFRNVCHHCGLLGHIRPRYFKLLREKNQMEQAYGMRSAQGVNHGGFELRNTWSRIFDHYGDGGMGFPADFGGYESSY</sequence>
<organism evidence="2 3">
    <name type="scientific">Brassica cretica</name>
    <name type="common">Mustard</name>
    <dbReference type="NCBI Taxonomy" id="69181"/>
    <lineage>
        <taxon>Eukaryota</taxon>
        <taxon>Viridiplantae</taxon>
        <taxon>Streptophyta</taxon>
        <taxon>Embryophyta</taxon>
        <taxon>Tracheophyta</taxon>
        <taxon>Spermatophyta</taxon>
        <taxon>Magnoliopsida</taxon>
        <taxon>eudicotyledons</taxon>
        <taxon>Gunneridae</taxon>
        <taxon>Pentapetalae</taxon>
        <taxon>rosids</taxon>
        <taxon>malvids</taxon>
        <taxon>Brassicales</taxon>
        <taxon>Brassicaceae</taxon>
        <taxon>Brassiceae</taxon>
        <taxon>Brassica</taxon>
    </lineage>
</organism>
<evidence type="ECO:0000313" key="2">
    <source>
        <dbReference type="EMBL" id="KAF2552383.1"/>
    </source>
</evidence>
<dbReference type="AlphaFoldDB" id="A0A8S9H2T5"/>
<gene>
    <name evidence="2" type="ORF">F2Q68_00033587</name>
</gene>
<proteinExistence type="predicted"/>